<gene>
    <name evidence="2" type="primary">rimL</name>
</gene>
<dbReference type="EMBL" id="KF900371">
    <property type="protein sequence ID" value="AIE92601.1"/>
    <property type="molecule type" value="Genomic_DNA"/>
</dbReference>
<dbReference type="GO" id="GO:0008999">
    <property type="term" value="F:protein-N-terminal-alanine acetyltransferase activity"/>
    <property type="evidence" value="ECO:0007669"/>
    <property type="project" value="TreeGrafter"/>
</dbReference>
<dbReference type="InterPro" id="IPR000182">
    <property type="entry name" value="GNAT_dom"/>
</dbReference>
<dbReference type="PANTHER" id="PTHR43441:SF12">
    <property type="entry name" value="RIBOSOMAL N-ACETYLTRANSFERASE YDAF-RELATED"/>
    <property type="match status" value="1"/>
</dbReference>
<evidence type="ECO:0000313" key="2">
    <source>
        <dbReference type="EMBL" id="AIE92601.1"/>
    </source>
</evidence>
<name>A0A075FT05_9EURY</name>
<dbReference type="GO" id="GO:0005737">
    <property type="term" value="C:cytoplasm"/>
    <property type="evidence" value="ECO:0007669"/>
    <property type="project" value="TreeGrafter"/>
</dbReference>
<dbReference type="InterPro" id="IPR016181">
    <property type="entry name" value="Acyl_CoA_acyltransferase"/>
</dbReference>
<dbReference type="PROSITE" id="PS51186">
    <property type="entry name" value="GNAT"/>
    <property type="match status" value="1"/>
</dbReference>
<feature type="domain" description="N-acetyltransferase" evidence="1">
    <location>
        <begin position="41"/>
        <end position="189"/>
    </location>
</feature>
<accession>A0A075FT05</accession>
<dbReference type="AlphaFoldDB" id="A0A075FT05"/>
<sequence length="199" mass="22439">MSGRCGGPMPSDDSTLPQPVLLVEEGLELRQIELADAEEMFVVVDANRGHLREWLPWLDGTNSVEDEVSFIGTTLEEYGRGDGALYAIRLDGDLVGAMSLNWIDWGNRGCGVGYWLSTEHTGRGIATRCCVRLMEHCFDDLGLHRFVLEAATENFPSRAIAKRLGMRLEGITKDREWLYDHYVDSALYAITEPEWRSRD</sequence>
<dbReference type="Pfam" id="PF13302">
    <property type="entry name" value="Acetyltransf_3"/>
    <property type="match status" value="1"/>
</dbReference>
<protein>
    <submittedName>
        <fullName evidence="2">GCN5-related N-acetyltransferase (RimL)</fullName>
    </submittedName>
</protein>
<evidence type="ECO:0000259" key="1">
    <source>
        <dbReference type="PROSITE" id="PS51186"/>
    </source>
</evidence>
<dbReference type="PANTHER" id="PTHR43441">
    <property type="entry name" value="RIBOSOMAL-PROTEIN-SERINE ACETYLTRANSFERASE"/>
    <property type="match status" value="1"/>
</dbReference>
<reference evidence="2" key="1">
    <citation type="journal article" date="2014" name="Genome Biol. Evol.">
        <title>Pangenome evidence for extensive interdomain horizontal transfer affecting lineage core and shell genes in uncultured planktonic thaumarchaeota and euryarchaeota.</title>
        <authorList>
            <person name="Deschamps P."/>
            <person name="Zivanovic Y."/>
            <person name="Moreira D."/>
            <person name="Rodriguez-Valera F."/>
            <person name="Lopez-Garcia P."/>
        </authorList>
    </citation>
    <scope>NUCLEOTIDE SEQUENCE</scope>
</reference>
<dbReference type="InterPro" id="IPR051908">
    <property type="entry name" value="Ribosomal_N-acetyltransferase"/>
</dbReference>
<keyword evidence="2" id="KW-0808">Transferase</keyword>
<dbReference type="GO" id="GO:1990189">
    <property type="term" value="F:protein N-terminal-serine acetyltransferase activity"/>
    <property type="evidence" value="ECO:0007669"/>
    <property type="project" value="TreeGrafter"/>
</dbReference>
<organism evidence="2">
    <name type="scientific">uncultured marine group II/III euryarchaeote AD1000_25_A05</name>
    <dbReference type="NCBI Taxonomy" id="1457743"/>
    <lineage>
        <taxon>Archaea</taxon>
        <taxon>Methanobacteriati</taxon>
        <taxon>Methanobacteriota</taxon>
        <taxon>environmental samples</taxon>
    </lineage>
</organism>
<dbReference type="Gene3D" id="3.40.630.30">
    <property type="match status" value="1"/>
</dbReference>
<proteinExistence type="predicted"/>
<dbReference type="CDD" id="cd04301">
    <property type="entry name" value="NAT_SF"/>
    <property type="match status" value="1"/>
</dbReference>
<dbReference type="SUPFAM" id="SSF55729">
    <property type="entry name" value="Acyl-CoA N-acyltransferases (Nat)"/>
    <property type="match status" value="1"/>
</dbReference>